<sequence length="209" mass="23174">MSNEPSPSDRGGLLYTVFLRLSPDANTNVDLIQNALMSNDLSPYVELDEHIISNTIRVSNGGISAIRRRLDFERAVRIEPATYDTAILQQQEDLASQDTDQVSQAESLDGVKSVQPKLYNLNRRYVAGGYVIDPLDRENQEQCADSGASLARLLGGHNYDPIIDVLDGKLHKWKWRADLSNEQVAQVKAIHRVKGVRPIHKGLGDVASV</sequence>
<proteinExistence type="predicted"/>
<reference evidence="1" key="1">
    <citation type="submission" date="2011-11" db="EMBL/GenBank/DDBJ databases">
        <title>The Genome Sequence of Fusarium oxysporum PHW808.</title>
        <authorList>
            <consortium name="The Broad Institute Genome Sequencing Platform"/>
            <person name="Ma L.-J."/>
            <person name="Gale L.R."/>
            <person name="Schwartz D.C."/>
            <person name="Zhou S."/>
            <person name="Corby-Kistler H."/>
            <person name="Young S.K."/>
            <person name="Zeng Q."/>
            <person name="Gargeya S."/>
            <person name="Fitzgerald M."/>
            <person name="Haas B."/>
            <person name="Abouelleil A."/>
            <person name="Alvarado L."/>
            <person name="Arachchi H.M."/>
            <person name="Berlin A."/>
            <person name="Brown A."/>
            <person name="Chapman S.B."/>
            <person name="Chen Z."/>
            <person name="Dunbar C."/>
            <person name="Freedman E."/>
            <person name="Gearin G."/>
            <person name="Goldberg J."/>
            <person name="Griggs A."/>
            <person name="Gujja S."/>
            <person name="Heiman D."/>
            <person name="Howarth C."/>
            <person name="Larson L."/>
            <person name="Lui A."/>
            <person name="MacDonald P.J.P."/>
            <person name="Montmayeur A."/>
            <person name="Murphy C."/>
            <person name="Neiman D."/>
            <person name="Pearson M."/>
            <person name="Priest M."/>
            <person name="Roberts A."/>
            <person name="Saif S."/>
            <person name="Shea T."/>
            <person name="Shenoy N."/>
            <person name="Sisk P."/>
            <person name="Stolte C."/>
            <person name="Sykes S."/>
            <person name="Wortman J."/>
            <person name="Nusbaum C."/>
            <person name="Birren B."/>
        </authorList>
    </citation>
    <scope>NUCLEOTIDE SEQUENCE [LARGE SCALE GENOMIC DNA]</scope>
    <source>
        <strain evidence="1">54008</strain>
    </source>
</reference>
<dbReference type="HOGENOM" id="CLU_1315473_0_0_1"/>
<dbReference type="OrthoDB" id="1896086at2759"/>
<dbReference type="AlphaFoldDB" id="X0HNX6"/>
<gene>
    <name evidence="1" type="ORF">FOPG_11400</name>
</gene>
<dbReference type="Proteomes" id="UP000030676">
    <property type="component" value="Unassembled WGS sequence"/>
</dbReference>
<evidence type="ECO:0000313" key="1">
    <source>
        <dbReference type="EMBL" id="EXL73350.1"/>
    </source>
</evidence>
<protein>
    <submittedName>
        <fullName evidence="1">Uncharacterized protein</fullName>
    </submittedName>
</protein>
<reference evidence="1" key="2">
    <citation type="submission" date="2014-03" db="EMBL/GenBank/DDBJ databases">
        <title>The Genome Annotation of Fusarium oxysporum PHW808.</title>
        <authorList>
            <consortium name="The Broad Institute Genomics Platform"/>
            <person name="Ma L.-J."/>
            <person name="Corby-Kistler H."/>
            <person name="Broz K."/>
            <person name="Gale L.R."/>
            <person name="Jonkers W."/>
            <person name="O'Donnell K."/>
            <person name="Ploetz R."/>
            <person name="Steinberg C."/>
            <person name="Schwartz D.C."/>
            <person name="VanEtten H."/>
            <person name="Zhou S."/>
            <person name="Young S.K."/>
            <person name="Zeng Q."/>
            <person name="Gargeya S."/>
            <person name="Fitzgerald M."/>
            <person name="Abouelleil A."/>
            <person name="Alvarado L."/>
            <person name="Chapman S.B."/>
            <person name="Gainer-Dewar J."/>
            <person name="Goldberg J."/>
            <person name="Griggs A."/>
            <person name="Gujja S."/>
            <person name="Hansen M."/>
            <person name="Howarth C."/>
            <person name="Imamovic A."/>
            <person name="Ireland A."/>
            <person name="Larimer J."/>
            <person name="McCowan C."/>
            <person name="Murphy C."/>
            <person name="Pearson M."/>
            <person name="Poon T.W."/>
            <person name="Priest M."/>
            <person name="Roberts A."/>
            <person name="Saif S."/>
            <person name="Shea T."/>
            <person name="Sykes S."/>
            <person name="Wortman J."/>
            <person name="Nusbaum C."/>
            <person name="Birren B."/>
        </authorList>
    </citation>
    <scope>NUCLEOTIDE SEQUENCE</scope>
    <source>
        <strain evidence="1">54008</strain>
    </source>
</reference>
<name>X0HNX6_FUSOX</name>
<dbReference type="EMBL" id="KK033208">
    <property type="protein sequence ID" value="EXL73350.1"/>
    <property type="molecule type" value="Genomic_DNA"/>
</dbReference>
<accession>X0HNX6</accession>
<organism evidence="1">
    <name type="scientific">Fusarium oxysporum f. sp. conglutinans race 2 54008</name>
    <dbReference type="NCBI Taxonomy" id="1089457"/>
    <lineage>
        <taxon>Eukaryota</taxon>
        <taxon>Fungi</taxon>
        <taxon>Dikarya</taxon>
        <taxon>Ascomycota</taxon>
        <taxon>Pezizomycotina</taxon>
        <taxon>Sordariomycetes</taxon>
        <taxon>Hypocreomycetidae</taxon>
        <taxon>Hypocreales</taxon>
        <taxon>Nectriaceae</taxon>
        <taxon>Fusarium</taxon>
        <taxon>Fusarium oxysporum species complex</taxon>
    </lineage>
</organism>